<comment type="caution">
    <text evidence="8">The sequence shown here is derived from an EMBL/GenBank/DDBJ whole genome shotgun (WGS) entry which is preliminary data.</text>
</comment>
<dbReference type="PROSITE" id="PS50928">
    <property type="entry name" value="ABC_TM1"/>
    <property type="match status" value="1"/>
</dbReference>
<gene>
    <name evidence="8" type="ORF">H7K45_14830</name>
</gene>
<keyword evidence="4 6" id="KW-1133">Transmembrane helix</keyword>
<evidence type="ECO:0000256" key="5">
    <source>
        <dbReference type="ARBA" id="ARBA00023136"/>
    </source>
</evidence>
<dbReference type="Proteomes" id="UP001141629">
    <property type="component" value="Unassembled WGS sequence"/>
</dbReference>
<name>A0A9X3C2U9_9MYCO</name>
<dbReference type="GO" id="GO:0055085">
    <property type="term" value="P:transmembrane transport"/>
    <property type="evidence" value="ECO:0007669"/>
    <property type="project" value="InterPro"/>
</dbReference>
<dbReference type="AlphaFoldDB" id="A0A9X3C2U9"/>
<reference evidence="8" key="2">
    <citation type="journal article" date="2022" name="BMC Genomics">
        <title>Comparative genome analysis of mycobacteria focusing on tRNA and non-coding RNA.</title>
        <authorList>
            <person name="Behra P.R.K."/>
            <person name="Pettersson B.M.F."/>
            <person name="Ramesh M."/>
            <person name="Das S."/>
            <person name="Dasgupta S."/>
            <person name="Kirsebom L.A."/>
        </authorList>
    </citation>
    <scope>NUCLEOTIDE SEQUENCE</scope>
    <source>
        <strain evidence="8">DSM 44838</strain>
    </source>
</reference>
<dbReference type="InterPro" id="IPR000515">
    <property type="entry name" value="MetI-like"/>
</dbReference>
<keyword evidence="5 6" id="KW-0472">Membrane</keyword>
<feature type="domain" description="ABC transmembrane type-1" evidence="7">
    <location>
        <begin position="27"/>
        <end position="206"/>
    </location>
</feature>
<dbReference type="CDD" id="cd06261">
    <property type="entry name" value="TM_PBP2"/>
    <property type="match status" value="1"/>
</dbReference>
<sequence>MNFLTLVWQWLTDAGNWTGENGVPTRLTEHLTYSGTALVVAAAVALPVGLLTGHFRRGGFLVVCIGNAARALPTIGLLTLMVFLVGLGAVAPLTALVAIAIPPILVNAYEAIRQVPADVVDAARNVGMTPRQVLFRVEVPAALPLILIGIRGAAVQVVATATIAAYVGMGGLGRYIFDGLATRDYQIVAVGAVLAALCAVLVEGAFVALERFVVSPGLLQRSSRFTFHRAARQPVRLSTPEGALS</sequence>
<dbReference type="RefSeq" id="WP_263996572.1">
    <property type="nucleotide sequence ID" value="NZ_JACKVK010000008.1"/>
</dbReference>
<evidence type="ECO:0000256" key="1">
    <source>
        <dbReference type="ARBA" id="ARBA00004141"/>
    </source>
</evidence>
<evidence type="ECO:0000256" key="6">
    <source>
        <dbReference type="RuleBase" id="RU363032"/>
    </source>
</evidence>
<feature type="transmembrane region" description="Helical" evidence="6">
    <location>
        <begin position="31"/>
        <end position="53"/>
    </location>
</feature>
<evidence type="ECO:0000256" key="4">
    <source>
        <dbReference type="ARBA" id="ARBA00022989"/>
    </source>
</evidence>
<dbReference type="SUPFAM" id="SSF161098">
    <property type="entry name" value="MetI-like"/>
    <property type="match status" value="1"/>
</dbReference>
<evidence type="ECO:0000259" key="7">
    <source>
        <dbReference type="PROSITE" id="PS50928"/>
    </source>
</evidence>
<keyword evidence="3 6" id="KW-0812">Transmembrane</keyword>
<organism evidence="8 9">
    <name type="scientific">Mycobacterium yunnanensis</name>
    <dbReference type="NCBI Taxonomy" id="368477"/>
    <lineage>
        <taxon>Bacteria</taxon>
        <taxon>Bacillati</taxon>
        <taxon>Actinomycetota</taxon>
        <taxon>Actinomycetes</taxon>
        <taxon>Mycobacteriales</taxon>
        <taxon>Mycobacteriaceae</taxon>
        <taxon>Mycobacterium</taxon>
    </lineage>
</organism>
<dbReference type="Pfam" id="PF00528">
    <property type="entry name" value="BPD_transp_1"/>
    <property type="match status" value="1"/>
</dbReference>
<feature type="transmembrane region" description="Helical" evidence="6">
    <location>
        <begin position="74"/>
        <end position="101"/>
    </location>
</feature>
<dbReference type="InterPro" id="IPR035906">
    <property type="entry name" value="MetI-like_sf"/>
</dbReference>
<accession>A0A9X3C2U9</accession>
<dbReference type="PANTHER" id="PTHR30177:SF33">
    <property type="entry name" value="POSSIBLE OSMOPROTECTANT (GLYCINE BETAINE_CARNITINE_CHOLINE_L-PROLINE) TRANSPORT INTEGRAL MEMBRANE PROTEIN ABC TRANSPORTER PROZ"/>
    <property type="match status" value="1"/>
</dbReference>
<reference evidence="8" key="1">
    <citation type="submission" date="2020-07" db="EMBL/GenBank/DDBJ databases">
        <authorList>
            <person name="Pettersson B.M.F."/>
            <person name="Behra P.R.K."/>
            <person name="Ramesh M."/>
            <person name="Das S."/>
            <person name="Dasgupta S."/>
            <person name="Kirsebom L.A."/>
        </authorList>
    </citation>
    <scope>NUCLEOTIDE SEQUENCE</scope>
    <source>
        <strain evidence="8">DSM 44838</strain>
    </source>
</reference>
<dbReference type="GO" id="GO:0031460">
    <property type="term" value="P:glycine betaine transport"/>
    <property type="evidence" value="ECO:0007669"/>
    <property type="project" value="TreeGrafter"/>
</dbReference>
<evidence type="ECO:0000313" key="8">
    <source>
        <dbReference type="EMBL" id="MCV7421821.1"/>
    </source>
</evidence>
<comment type="similarity">
    <text evidence="6">Belongs to the binding-protein-dependent transport system permease family.</text>
</comment>
<dbReference type="GO" id="GO:0005886">
    <property type="term" value="C:plasma membrane"/>
    <property type="evidence" value="ECO:0007669"/>
    <property type="project" value="UniProtKB-SubCell"/>
</dbReference>
<protein>
    <submittedName>
        <fullName evidence="8">ABC transporter permease</fullName>
    </submittedName>
</protein>
<dbReference type="PANTHER" id="PTHR30177">
    <property type="entry name" value="GLYCINE BETAINE/L-PROLINE TRANSPORT SYSTEM PERMEASE PROTEIN PROW"/>
    <property type="match status" value="1"/>
</dbReference>
<dbReference type="EMBL" id="JACKVK010000008">
    <property type="protein sequence ID" value="MCV7421821.1"/>
    <property type="molecule type" value="Genomic_DNA"/>
</dbReference>
<evidence type="ECO:0000313" key="9">
    <source>
        <dbReference type="Proteomes" id="UP001141629"/>
    </source>
</evidence>
<evidence type="ECO:0000256" key="3">
    <source>
        <dbReference type="ARBA" id="ARBA00022692"/>
    </source>
</evidence>
<proteinExistence type="inferred from homology"/>
<keyword evidence="9" id="KW-1185">Reference proteome</keyword>
<dbReference type="Gene3D" id="1.10.3720.10">
    <property type="entry name" value="MetI-like"/>
    <property type="match status" value="1"/>
</dbReference>
<keyword evidence="2 6" id="KW-0813">Transport</keyword>
<comment type="subcellular location">
    <subcellularLocation>
        <location evidence="6">Cell membrane</location>
        <topology evidence="6">Multi-pass membrane protein</topology>
    </subcellularLocation>
    <subcellularLocation>
        <location evidence="1">Membrane</location>
        <topology evidence="1">Multi-pass membrane protein</topology>
    </subcellularLocation>
</comment>
<feature type="transmembrane region" description="Helical" evidence="6">
    <location>
        <begin position="187"/>
        <end position="209"/>
    </location>
</feature>
<dbReference type="InterPro" id="IPR051204">
    <property type="entry name" value="ABC_transp_perm/SBD"/>
</dbReference>
<feature type="transmembrane region" description="Helical" evidence="6">
    <location>
        <begin position="141"/>
        <end position="167"/>
    </location>
</feature>
<evidence type="ECO:0000256" key="2">
    <source>
        <dbReference type="ARBA" id="ARBA00022448"/>
    </source>
</evidence>